<dbReference type="GO" id="GO:0016887">
    <property type="term" value="F:ATP hydrolysis activity"/>
    <property type="evidence" value="ECO:0007669"/>
    <property type="project" value="InterPro"/>
</dbReference>
<dbReference type="HOGENOM" id="CLU_000688_16_2_9"/>
<gene>
    <name evidence="17" type="ordered locus">Clocel_2915</name>
</gene>
<dbReference type="AlphaFoldDB" id="D9SSU8"/>
<keyword evidence="11 15" id="KW-1133">Transmembrane helix</keyword>
<evidence type="ECO:0000256" key="7">
    <source>
        <dbReference type="ARBA" id="ARBA00022741"/>
    </source>
</evidence>
<dbReference type="Pfam" id="PF00004">
    <property type="entry name" value="AAA"/>
    <property type="match status" value="1"/>
</dbReference>
<dbReference type="GO" id="GO:0004176">
    <property type="term" value="F:ATP-dependent peptidase activity"/>
    <property type="evidence" value="ECO:0007669"/>
    <property type="project" value="InterPro"/>
</dbReference>
<dbReference type="SUPFAM" id="SSF140990">
    <property type="entry name" value="FtsH protease domain-like"/>
    <property type="match status" value="1"/>
</dbReference>
<evidence type="ECO:0000256" key="3">
    <source>
        <dbReference type="ARBA" id="ARBA00022475"/>
    </source>
</evidence>
<evidence type="ECO:0000259" key="16">
    <source>
        <dbReference type="SMART" id="SM00382"/>
    </source>
</evidence>
<keyword evidence="8 17" id="KW-0378">Hydrolase</keyword>
<name>D9SSU8_CLOC7</name>
<dbReference type="KEGG" id="ccb:Clocel_2915"/>
<accession>D9SSU8</accession>
<dbReference type="Gene3D" id="3.30.720.210">
    <property type="match status" value="1"/>
</dbReference>
<dbReference type="PANTHER" id="PTHR23076:SF97">
    <property type="entry name" value="ATP-DEPENDENT ZINC METALLOPROTEASE YME1L1"/>
    <property type="match status" value="1"/>
</dbReference>
<dbReference type="RefSeq" id="WP_010075703.1">
    <property type="nucleotide sequence ID" value="NC_014393.1"/>
</dbReference>
<dbReference type="OrthoDB" id="9809379at2"/>
<dbReference type="GO" id="GO:0004222">
    <property type="term" value="F:metalloendopeptidase activity"/>
    <property type="evidence" value="ECO:0007669"/>
    <property type="project" value="InterPro"/>
</dbReference>
<dbReference type="EC" id="3.6.4.6" evidence="17"/>
<evidence type="ECO:0000256" key="12">
    <source>
        <dbReference type="ARBA" id="ARBA00023049"/>
    </source>
</evidence>
<keyword evidence="13 15" id="KW-0472">Membrane</keyword>
<dbReference type="InterPro" id="IPR003593">
    <property type="entry name" value="AAA+_ATPase"/>
</dbReference>
<dbReference type="GO" id="GO:0005886">
    <property type="term" value="C:plasma membrane"/>
    <property type="evidence" value="ECO:0007669"/>
    <property type="project" value="TreeGrafter"/>
</dbReference>
<evidence type="ECO:0000256" key="9">
    <source>
        <dbReference type="ARBA" id="ARBA00022833"/>
    </source>
</evidence>
<evidence type="ECO:0000313" key="18">
    <source>
        <dbReference type="Proteomes" id="UP000002730"/>
    </source>
</evidence>
<evidence type="ECO:0000256" key="11">
    <source>
        <dbReference type="ARBA" id="ARBA00022989"/>
    </source>
</evidence>
<dbReference type="STRING" id="573061.Clocel_2915"/>
<dbReference type="InterPro" id="IPR037219">
    <property type="entry name" value="Peptidase_M41-like"/>
</dbReference>
<evidence type="ECO:0000256" key="8">
    <source>
        <dbReference type="ARBA" id="ARBA00022801"/>
    </source>
</evidence>
<feature type="domain" description="AAA+ ATPase" evidence="16">
    <location>
        <begin position="181"/>
        <end position="320"/>
    </location>
</feature>
<keyword evidence="9" id="KW-0862">Zinc</keyword>
<reference evidence="17 18" key="1">
    <citation type="submission" date="2010-08" db="EMBL/GenBank/DDBJ databases">
        <title>Complete sequence of Clostridium cellulovorans 743B.</title>
        <authorList>
            <consortium name="US DOE Joint Genome Institute"/>
            <person name="Lucas S."/>
            <person name="Copeland A."/>
            <person name="Lapidus A."/>
            <person name="Cheng J.-F."/>
            <person name="Bruce D."/>
            <person name="Goodwin L."/>
            <person name="Pitluck S."/>
            <person name="Chertkov O."/>
            <person name="Detter J.C."/>
            <person name="Han C."/>
            <person name="Tapia R."/>
            <person name="Land M."/>
            <person name="Hauser L."/>
            <person name="Chang Y.-J."/>
            <person name="Jeffries C."/>
            <person name="Kyrpides N."/>
            <person name="Ivanova N."/>
            <person name="Mikhailova N."/>
            <person name="Hemme C.L."/>
            <person name="Woyke T."/>
        </authorList>
    </citation>
    <scope>NUCLEOTIDE SEQUENCE [LARGE SCALE GENOMIC DNA]</scope>
    <source>
        <strain evidence="18">ATCC 35296 / DSM 3052 / OCM 3 / 743B</strain>
    </source>
</reference>
<dbReference type="InterPro" id="IPR000642">
    <property type="entry name" value="Peptidase_M41"/>
</dbReference>
<dbReference type="PANTHER" id="PTHR23076">
    <property type="entry name" value="METALLOPROTEASE M41 FTSH"/>
    <property type="match status" value="1"/>
</dbReference>
<feature type="transmembrane region" description="Helical" evidence="15">
    <location>
        <begin position="7"/>
        <end position="25"/>
    </location>
</feature>
<evidence type="ECO:0000256" key="1">
    <source>
        <dbReference type="ARBA" id="ARBA00001947"/>
    </source>
</evidence>
<dbReference type="Proteomes" id="UP000002730">
    <property type="component" value="Chromosome"/>
</dbReference>
<dbReference type="GO" id="GO:0006508">
    <property type="term" value="P:proteolysis"/>
    <property type="evidence" value="ECO:0007669"/>
    <property type="project" value="UniProtKB-KW"/>
</dbReference>
<comment type="similarity">
    <text evidence="14">Belongs to the AAA ATPase family.</text>
</comment>
<dbReference type="Pfam" id="PF01434">
    <property type="entry name" value="Peptidase_M41"/>
    <property type="match status" value="1"/>
</dbReference>
<dbReference type="GO" id="GO:0030163">
    <property type="term" value="P:protein catabolic process"/>
    <property type="evidence" value="ECO:0007669"/>
    <property type="project" value="TreeGrafter"/>
</dbReference>
<evidence type="ECO:0000256" key="10">
    <source>
        <dbReference type="ARBA" id="ARBA00022840"/>
    </source>
</evidence>
<evidence type="ECO:0000256" key="14">
    <source>
        <dbReference type="RuleBase" id="RU003651"/>
    </source>
</evidence>
<keyword evidence="18" id="KW-1185">Reference proteome</keyword>
<dbReference type="EMBL" id="CP002160">
    <property type="protein sequence ID" value="ADL52610.1"/>
    <property type="molecule type" value="Genomic_DNA"/>
</dbReference>
<evidence type="ECO:0000313" key="17">
    <source>
        <dbReference type="EMBL" id="ADL52610.1"/>
    </source>
</evidence>
<dbReference type="InterPro" id="IPR003959">
    <property type="entry name" value="ATPase_AAA_core"/>
</dbReference>
<dbReference type="Gene3D" id="1.10.8.60">
    <property type="match status" value="1"/>
</dbReference>
<keyword evidence="12 17" id="KW-0482">Metalloprotease</keyword>
<dbReference type="Gene3D" id="1.20.58.760">
    <property type="entry name" value="Peptidase M41"/>
    <property type="match status" value="1"/>
</dbReference>
<dbReference type="GO" id="GO:0005524">
    <property type="term" value="F:ATP binding"/>
    <property type="evidence" value="ECO:0007669"/>
    <property type="project" value="UniProtKB-KW"/>
</dbReference>
<dbReference type="Gene3D" id="3.40.50.300">
    <property type="entry name" value="P-loop containing nucleotide triphosphate hydrolases"/>
    <property type="match status" value="1"/>
</dbReference>
<sequence length="579" mass="63934">MKRPFKNILIIPVITAVVSVGLLMVTEMNLTTKNTKLYSEFNEDLKNKNISEVHLTKSDTISVTLKDGTTYKTDNPESPSLKADLLKEGVTVSPGNSTSLGVIGRYMFFFSLLAIGGILIKRSYTGTKGIISVDSLENSSAENSHLTLNDIAGNEEAKESVMDIIDFLKNPQKYREYGARMPKGIILYGDPGTGKTLLAKAVAGEAGVPFYAMSGSDFIQVYVGVGASRIRQLFKKARSHGKAVIFIDEIDAIGKARSNSASGGSDERDQTLNALLTEMSGFNETEGIIVMAATNRLDILDSALLRPGRFDRHIEITLPDISAREKILNLHLQNKPHENIKIKEWSQKTSYFSGAKLEHLVNEAAILACKDNSKDILDIHMDKAYSIVLAGYDKMNRDYIKDSEKRITGFHEIGHALVSHLLLPMDKVSKVTIIPTTKGAGGYTLSIPEDSMYQNKDYLKKRIMVMLGGRAAEEIIFGPEKITTGALNDLKESTSLSLRMVSQFGMGDSLGLLSIESLPDKFSSSMSTEVIKECKSLIESLYEDTKKILIDNIEILNSLTEELLEKETLYYEDLLKHCS</sequence>
<comment type="cofactor">
    <cofactor evidence="1">
        <name>Zn(2+)</name>
        <dbReference type="ChEBI" id="CHEBI:29105"/>
    </cofactor>
</comment>
<dbReference type="InterPro" id="IPR027417">
    <property type="entry name" value="P-loop_NTPase"/>
</dbReference>
<evidence type="ECO:0000256" key="13">
    <source>
        <dbReference type="ARBA" id="ARBA00023136"/>
    </source>
</evidence>
<keyword evidence="7 14" id="KW-0547">Nucleotide-binding</keyword>
<protein>
    <submittedName>
        <fullName evidence="17">ATP-dependent metalloprotease FtsH</fullName>
        <ecNumber evidence="17">3.6.4.6</ecNumber>
    </submittedName>
</protein>
<evidence type="ECO:0000256" key="5">
    <source>
        <dbReference type="ARBA" id="ARBA00022692"/>
    </source>
</evidence>
<dbReference type="PROSITE" id="PS00674">
    <property type="entry name" value="AAA"/>
    <property type="match status" value="1"/>
</dbReference>
<evidence type="ECO:0000256" key="15">
    <source>
        <dbReference type="SAM" id="Phobius"/>
    </source>
</evidence>
<dbReference type="CDD" id="cd19501">
    <property type="entry name" value="RecA-like_FtsH"/>
    <property type="match status" value="1"/>
</dbReference>
<proteinExistence type="inferred from homology"/>
<dbReference type="SUPFAM" id="SSF52540">
    <property type="entry name" value="P-loop containing nucleoside triphosphate hydrolases"/>
    <property type="match status" value="1"/>
</dbReference>
<dbReference type="InterPro" id="IPR003960">
    <property type="entry name" value="ATPase_AAA_CS"/>
</dbReference>
<keyword evidence="4 17" id="KW-0645">Protease</keyword>
<dbReference type="Pfam" id="PF06480">
    <property type="entry name" value="FtsH_ext"/>
    <property type="match status" value="1"/>
</dbReference>
<dbReference type="FunFam" id="3.40.50.300:FF:000001">
    <property type="entry name" value="ATP-dependent zinc metalloprotease FtsH"/>
    <property type="match status" value="1"/>
</dbReference>
<comment type="similarity">
    <text evidence="2">In the C-terminal section; belongs to the peptidase M41 family.</text>
</comment>
<dbReference type="InterPro" id="IPR011546">
    <property type="entry name" value="Pept_M41_FtsH_extracell"/>
</dbReference>
<dbReference type="GO" id="GO:0008270">
    <property type="term" value="F:zinc ion binding"/>
    <property type="evidence" value="ECO:0007669"/>
    <property type="project" value="InterPro"/>
</dbReference>
<dbReference type="eggNOG" id="COG0465">
    <property type="taxonomic scope" value="Bacteria"/>
</dbReference>
<evidence type="ECO:0000256" key="2">
    <source>
        <dbReference type="ARBA" id="ARBA00010044"/>
    </source>
</evidence>
<keyword evidence="3" id="KW-1003">Cell membrane</keyword>
<evidence type="ECO:0000256" key="6">
    <source>
        <dbReference type="ARBA" id="ARBA00022723"/>
    </source>
</evidence>
<organism evidence="17 18">
    <name type="scientific">Clostridium cellulovorans (strain ATCC 35296 / DSM 3052 / OCM 3 / 743B)</name>
    <dbReference type="NCBI Taxonomy" id="573061"/>
    <lineage>
        <taxon>Bacteria</taxon>
        <taxon>Bacillati</taxon>
        <taxon>Bacillota</taxon>
        <taxon>Clostridia</taxon>
        <taxon>Eubacteriales</taxon>
        <taxon>Clostridiaceae</taxon>
        <taxon>Clostridium</taxon>
    </lineage>
</organism>
<keyword evidence="6" id="KW-0479">Metal-binding</keyword>
<evidence type="ECO:0000256" key="4">
    <source>
        <dbReference type="ARBA" id="ARBA00022670"/>
    </source>
</evidence>
<keyword evidence="5 15" id="KW-0812">Transmembrane</keyword>
<dbReference type="SMART" id="SM00382">
    <property type="entry name" value="AAA"/>
    <property type="match status" value="1"/>
</dbReference>
<keyword evidence="10 14" id="KW-0067">ATP-binding</keyword>